<protein>
    <recommendedName>
        <fullName evidence="3">Glycosyltransferase subfamily 4-like N-terminal domain-containing protein</fullName>
    </recommendedName>
</protein>
<dbReference type="SUPFAM" id="SSF53756">
    <property type="entry name" value="UDP-Glycosyltransferase/glycogen phosphorylase"/>
    <property type="match status" value="1"/>
</dbReference>
<organism evidence="4 5">
    <name type="scientific">Brevibacterium aurantiacum</name>
    <dbReference type="NCBI Taxonomy" id="273384"/>
    <lineage>
        <taxon>Bacteria</taxon>
        <taxon>Bacillati</taxon>
        <taxon>Actinomycetota</taxon>
        <taxon>Actinomycetes</taxon>
        <taxon>Micrococcales</taxon>
        <taxon>Brevibacteriaceae</taxon>
        <taxon>Brevibacterium</taxon>
    </lineage>
</organism>
<sequence>MRRGSEPMDILMIAHFTGGGSHPNDRFDALASILARRGAQVELVTSSFHHLSKSQRDLTLIRNPQYLTTYLAEPDYRGNVSIGRLRSHRVLAKRLNEYLQQRRVPDVVYCAVPSLEVAQVAADYAERHGVRFVIDVQDLWPEAFEMVLRPQWAGRPLFAPLRRTAERIYQAADAVITVSETYSSRVADARGDDSAVSTVYLGTDLSRFDRFTAERPSDDGYVELAYIGTLGHSYDLPTVFGAVRKLNHDGIRMRLHVMGTGPFESQWRCELADLPDEVIFYGRLEFPEMVARLRGCDIAMNPIVAGAAQSITNKIGDYAAAGLPVVNSQECEEYRDLLEDYGAGISCDPSIESMSQALVEMAADRQLAERGRGSRRMAEERFDRVVTYERLGEVVLDAS</sequence>
<dbReference type="CDD" id="cd03794">
    <property type="entry name" value="GT4_WbuB-like"/>
    <property type="match status" value="1"/>
</dbReference>
<dbReference type="Proteomes" id="UP000218377">
    <property type="component" value="Unassembled WGS sequence"/>
</dbReference>
<keyword evidence="1" id="KW-0328">Glycosyltransferase</keyword>
<dbReference type="Pfam" id="PF13439">
    <property type="entry name" value="Glyco_transf_4"/>
    <property type="match status" value="1"/>
</dbReference>
<evidence type="ECO:0000259" key="3">
    <source>
        <dbReference type="Pfam" id="PF13439"/>
    </source>
</evidence>
<name>A0A2A3X179_BREAU</name>
<reference evidence="4 5" key="1">
    <citation type="journal article" date="2017" name="Elife">
        <title>Extensive horizontal gene transfer in cheese-associated bacteria.</title>
        <authorList>
            <person name="Bonham K.S."/>
            <person name="Wolfe B.E."/>
            <person name="Dutton R.J."/>
        </authorList>
    </citation>
    <scope>NUCLEOTIDE SEQUENCE [LARGE SCALE GENOMIC DNA]</scope>
    <source>
        <strain evidence="4 5">JB5</strain>
    </source>
</reference>
<dbReference type="AlphaFoldDB" id="A0A2A3X179"/>
<dbReference type="Pfam" id="PF13692">
    <property type="entry name" value="Glyco_trans_1_4"/>
    <property type="match status" value="1"/>
</dbReference>
<dbReference type="PANTHER" id="PTHR12526">
    <property type="entry name" value="GLYCOSYLTRANSFERASE"/>
    <property type="match status" value="1"/>
</dbReference>
<dbReference type="PANTHER" id="PTHR12526:SF510">
    <property type="entry name" value="D-INOSITOL 3-PHOSPHATE GLYCOSYLTRANSFERASE"/>
    <property type="match status" value="1"/>
</dbReference>
<accession>A0A2A3X179</accession>
<evidence type="ECO:0000313" key="5">
    <source>
        <dbReference type="Proteomes" id="UP000218377"/>
    </source>
</evidence>
<keyword evidence="2" id="KW-0808">Transferase</keyword>
<gene>
    <name evidence="4" type="ORF">CIK79_06350</name>
</gene>
<evidence type="ECO:0000256" key="2">
    <source>
        <dbReference type="ARBA" id="ARBA00022679"/>
    </source>
</evidence>
<proteinExistence type="predicted"/>
<dbReference type="EMBL" id="NRGX01000001">
    <property type="protein sequence ID" value="PCC17944.1"/>
    <property type="molecule type" value="Genomic_DNA"/>
</dbReference>
<comment type="caution">
    <text evidence="4">The sequence shown here is derived from an EMBL/GenBank/DDBJ whole genome shotgun (WGS) entry which is preliminary data.</text>
</comment>
<evidence type="ECO:0000313" key="4">
    <source>
        <dbReference type="EMBL" id="PCC17944.1"/>
    </source>
</evidence>
<dbReference type="InterPro" id="IPR028098">
    <property type="entry name" value="Glyco_trans_4-like_N"/>
</dbReference>
<dbReference type="GO" id="GO:0016757">
    <property type="term" value="F:glycosyltransferase activity"/>
    <property type="evidence" value="ECO:0007669"/>
    <property type="project" value="UniProtKB-KW"/>
</dbReference>
<feature type="domain" description="Glycosyltransferase subfamily 4-like N-terminal" evidence="3">
    <location>
        <begin position="29"/>
        <end position="207"/>
    </location>
</feature>
<evidence type="ECO:0000256" key="1">
    <source>
        <dbReference type="ARBA" id="ARBA00022676"/>
    </source>
</evidence>
<dbReference type="Gene3D" id="3.40.50.2000">
    <property type="entry name" value="Glycogen Phosphorylase B"/>
    <property type="match status" value="2"/>
</dbReference>